<feature type="compositionally biased region" description="Pro residues" evidence="4">
    <location>
        <begin position="1"/>
        <end position="12"/>
    </location>
</feature>
<dbReference type="SUPFAM" id="SSF46785">
    <property type="entry name" value="Winged helix' DNA-binding domain"/>
    <property type="match status" value="2"/>
</dbReference>
<keyword evidence="6" id="KW-1185">Reference proteome</keyword>
<comment type="caution">
    <text evidence="5">The sequence shown here is derived from an EMBL/GenBank/DDBJ whole genome shotgun (WGS) entry which is preliminary data.</text>
</comment>
<comment type="similarity">
    <text evidence="1">Belongs to the VPS25 family.</text>
</comment>
<keyword evidence="2" id="KW-0813">Transport</keyword>
<evidence type="ECO:0000313" key="6">
    <source>
        <dbReference type="Proteomes" id="UP001360953"/>
    </source>
</evidence>
<reference evidence="5 6" key="1">
    <citation type="submission" date="2024-04" db="EMBL/GenBank/DDBJ databases">
        <title>Phyllosticta paracitricarpa is synonymous to the EU quarantine fungus P. citricarpa based on phylogenomic analyses.</title>
        <authorList>
            <consortium name="Lawrence Berkeley National Laboratory"/>
            <person name="Van ingen-buijs V.A."/>
            <person name="Van westerhoven A.C."/>
            <person name="Haridas S."/>
            <person name="Skiadas P."/>
            <person name="Martin F."/>
            <person name="Groenewald J.Z."/>
            <person name="Crous P.W."/>
            <person name="Seidl M.F."/>
        </authorList>
    </citation>
    <scope>NUCLEOTIDE SEQUENCE [LARGE SCALE GENOMIC DNA]</scope>
    <source>
        <strain evidence="5 6">CPC 17464</strain>
    </source>
</reference>
<protein>
    <submittedName>
        <fullName evidence="5">Vacuolar protein-sorting-associated protein</fullName>
    </submittedName>
</protein>
<dbReference type="Pfam" id="PF05871">
    <property type="entry name" value="ESCRT-II"/>
    <property type="match status" value="1"/>
</dbReference>
<organism evidence="5 6">
    <name type="scientific">Phyllosticta citribraziliensis</name>
    <dbReference type="NCBI Taxonomy" id="989973"/>
    <lineage>
        <taxon>Eukaryota</taxon>
        <taxon>Fungi</taxon>
        <taxon>Dikarya</taxon>
        <taxon>Ascomycota</taxon>
        <taxon>Pezizomycotina</taxon>
        <taxon>Dothideomycetes</taxon>
        <taxon>Dothideomycetes incertae sedis</taxon>
        <taxon>Botryosphaeriales</taxon>
        <taxon>Phyllostictaceae</taxon>
        <taxon>Phyllosticta</taxon>
    </lineage>
</organism>
<dbReference type="InterPro" id="IPR008570">
    <property type="entry name" value="ESCRT-II_cplx_Vps25-sub"/>
</dbReference>
<evidence type="ECO:0000313" key="5">
    <source>
        <dbReference type="EMBL" id="KAK7536054.1"/>
    </source>
</evidence>
<evidence type="ECO:0000256" key="4">
    <source>
        <dbReference type="SAM" id="MobiDB-lite"/>
    </source>
</evidence>
<keyword evidence="3" id="KW-0653">Protein transport</keyword>
<dbReference type="GeneID" id="92036030"/>
<dbReference type="PANTHER" id="PTHR13149">
    <property type="entry name" value="VACUOLAR PROTEIN SORTING-ASSOCIATED PROTEIN VPS25"/>
    <property type="match status" value="1"/>
</dbReference>
<accession>A0ABR1LLI6</accession>
<dbReference type="RefSeq" id="XP_066654470.1">
    <property type="nucleotide sequence ID" value="XM_066803124.1"/>
</dbReference>
<proteinExistence type="inferred from homology"/>
<sequence>MTSTTPQPPYSPSPSSHLRTSSIPTTAASPYPAAANNNTSFNYPPHYSFPPFFTLQPVLSTRTSQLASWSAFIQSYCRHQRRFVLSLVDALDSDLFWNRRIGKRLSAQDARAVLSYMASAEGGYRAEWVDGAADGGGGGGGAGAAAASLVGGLGGAAGRGSAVAGEGNASGRMWIYWRRPEEWAGVLEGWVDATGQKNTVLTLYELTESDATASQEFHGMDASLLQKSLQVLVKRGKAQIFGSDDSLGVKFF</sequence>
<dbReference type="Gene3D" id="1.10.10.10">
    <property type="entry name" value="Winged helix-like DNA-binding domain superfamily/Winged helix DNA-binding domain"/>
    <property type="match status" value="1"/>
</dbReference>
<evidence type="ECO:0000256" key="1">
    <source>
        <dbReference type="ARBA" id="ARBA00009674"/>
    </source>
</evidence>
<dbReference type="InterPro" id="IPR014041">
    <property type="entry name" value="ESCRT-II_cplx_Vps25-sub_N"/>
</dbReference>
<feature type="compositionally biased region" description="Low complexity" evidence="4">
    <location>
        <begin position="13"/>
        <end position="29"/>
    </location>
</feature>
<dbReference type="InterPro" id="IPR036388">
    <property type="entry name" value="WH-like_DNA-bd_sf"/>
</dbReference>
<name>A0ABR1LLI6_9PEZI</name>
<gene>
    <name evidence="5" type="ORF">J3D65DRAFT_668499</name>
</gene>
<evidence type="ECO:0000256" key="2">
    <source>
        <dbReference type="ARBA" id="ARBA00022448"/>
    </source>
</evidence>
<dbReference type="EMBL" id="JBBPEH010000007">
    <property type="protein sequence ID" value="KAK7536054.1"/>
    <property type="molecule type" value="Genomic_DNA"/>
</dbReference>
<evidence type="ECO:0000256" key="3">
    <source>
        <dbReference type="ARBA" id="ARBA00022927"/>
    </source>
</evidence>
<feature type="region of interest" description="Disordered" evidence="4">
    <location>
        <begin position="1"/>
        <end position="29"/>
    </location>
</feature>
<dbReference type="InterPro" id="IPR036390">
    <property type="entry name" value="WH_DNA-bd_sf"/>
</dbReference>
<dbReference type="Proteomes" id="UP001360953">
    <property type="component" value="Unassembled WGS sequence"/>
</dbReference>
<dbReference type="Gene3D" id="1.10.10.570">
    <property type="entry name" value="Winged helix' DNA-binding domain. Chain C. Domain 1"/>
    <property type="match status" value="1"/>
</dbReference>
<dbReference type="PANTHER" id="PTHR13149:SF0">
    <property type="entry name" value="VACUOLAR PROTEIN-SORTING-ASSOCIATED PROTEIN 25"/>
    <property type="match status" value="1"/>
</dbReference>